<feature type="compositionally biased region" description="Basic and acidic residues" evidence="1">
    <location>
        <begin position="431"/>
        <end position="442"/>
    </location>
</feature>
<feature type="compositionally biased region" description="Polar residues" evidence="1">
    <location>
        <begin position="712"/>
        <end position="727"/>
    </location>
</feature>
<evidence type="ECO:0000313" key="3">
    <source>
        <dbReference type="Proteomes" id="UP001153069"/>
    </source>
</evidence>
<feature type="compositionally biased region" description="Low complexity" evidence="1">
    <location>
        <begin position="9"/>
        <end position="20"/>
    </location>
</feature>
<feature type="compositionally biased region" description="Polar residues" evidence="1">
    <location>
        <begin position="832"/>
        <end position="841"/>
    </location>
</feature>
<sequence>MAPAWFGPPNGHQMRQQQGQQPGGGHYHPQGQRMPPAGGGMTGEASSPHTYHHRNSPPLGGPYAGHVHPGAPRSHAPPPHGGMGHPRMPPQGGRYQVQHPQSMPMGGGGHRQIPAAPGNHGHHMSSRHHAPSPGMSRRIPLPPANAMRPIPQQAGGGGPRPMFDQQQQRGGGSLMQQHPSQQGHPRPMHHHHHHGMMRFQQEHHHPHHQMYGYHPSMAEHHMGMEVENRGQHHQHYPSQPDTPEQQGSHDTHSRSPSPPPIPPPQFHKHHQHEQHPGEVSQRPSPASIPDSESSLGDHERNQHLQPMPPLSNAASAWNSGPGMGPLRESRLQNMPQKHMIMPLPQHPHHPMAQRPMPQVRNGGMHHPYMNENMERFRAMEQQKRMGAHHMKPIPHHHPPHHHQFHMVGPNGRPSVPSPGHSHQQEQQPQDPPKKQEGGKKGPDITMDAASMLLALRTSASPSTVSAATLEEQASRDQSETSKKAAMSDQQDHDDLEDDDVPALASSSSSLSAPPKPPQVQHHEVPKNFPTRLALPNDEAKLNSLHCFLRSELLEIFVVQKSANKSPTHSPGSSVGRVGLRCVFCAMVRQRHAVSTTADDAHGNPHHPRVDEAPMAVFYPKSIAEIYRLVTSWQRCHLRKCRNLPPDIRSKWTLLRENDKSRGKTHYWITSAKEIGLVDCQSRAGGIRFATPRSSSEASGSIATAAGTENDGGATNESTTSTQGNDEQSIVKAAPPYQPHNNPDFPQGPSQKQREAAVSRDSESTEPAPTVPSPLKIEKNDGETEHPTTAPPPVTDVMDASNDGETEHTATAPPVTSDVMDAEVTSAEAVDSKSATPANSCGGSEEPTKRQSEAFVCAEEVDSKRATPANSCGGSEEPTSEAFVFKTVDSSDAAPNIAPVAEMATNANDAVVEPEPLGLQHGW</sequence>
<feature type="region of interest" description="Disordered" evidence="1">
    <location>
        <begin position="462"/>
        <end position="523"/>
    </location>
</feature>
<feature type="compositionally biased region" description="Low complexity" evidence="1">
    <location>
        <begin position="417"/>
        <end position="428"/>
    </location>
</feature>
<feature type="compositionally biased region" description="Low complexity" evidence="1">
    <location>
        <begin position="501"/>
        <end position="512"/>
    </location>
</feature>
<feature type="compositionally biased region" description="Acidic residues" evidence="1">
    <location>
        <begin position="491"/>
        <end position="500"/>
    </location>
</feature>
<feature type="region of interest" description="Disordered" evidence="1">
    <location>
        <begin position="228"/>
        <end position="329"/>
    </location>
</feature>
<organism evidence="2 3">
    <name type="scientific">Seminavis robusta</name>
    <dbReference type="NCBI Taxonomy" id="568900"/>
    <lineage>
        <taxon>Eukaryota</taxon>
        <taxon>Sar</taxon>
        <taxon>Stramenopiles</taxon>
        <taxon>Ochrophyta</taxon>
        <taxon>Bacillariophyta</taxon>
        <taxon>Bacillariophyceae</taxon>
        <taxon>Bacillariophycidae</taxon>
        <taxon>Naviculales</taxon>
        <taxon>Naviculaceae</taxon>
        <taxon>Seminavis</taxon>
    </lineage>
</organism>
<gene>
    <name evidence="2" type="ORF">SEMRO_714_G191680.1</name>
</gene>
<feature type="region of interest" description="Disordered" evidence="1">
    <location>
        <begin position="688"/>
        <end position="852"/>
    </location>
</feature>
<dbReference type="Proteomes" id="UP001153069">
    <property type="component" value="Unassembled WGS sequence"/>
</dbReference>
<feature type="compositionally biased region" description="Polar residues" evidence="1">
    <location>
        <begin position="164"/>
        <end position="182"/>
    </location>
</feature>
<dbReference type="OrthoDB" id="48839at2759"/>
<feature type="compositionally biased region" description="Polar residues" evidence="1">
    <location>
        <begin position="236"/>
        <end position="246"/>
    </location>
</feature>
<evidence type="ECO:0000256" key="1">
    <source>
        <dbReference type="SAM" id="MobiDB-lite"/>
    </source>
</evidence>
<protein>
    <submittedName>
        <fullName evidence="2">Uncharacterized protein</fullName>
    </submittedName>
</protein>
<feature type="compositionally biased region" description="Basic residues" evidence="1">
    <location>
        <begin position="385"/>
        <end position="404"/>
    </location>
</feature>
<dbReference type="AlphaFoldDB" id="A0A9N8E7T4"/>
<reference evidence="2" key="1">
    <citation type="submission" date="2020-06" db="EMBL/GenBank/DDBJ databases">
        <authorList>
            <consortium name="Plant Systems Biology data submission"/>
        </authorList>
    </citation>
    <scope>NUCLEOTIDE SEQUENCE</scope>
    <source>
        <strain evidence="2">D6</strain>
    </source>
</reference>
<keyword evidence="3" id="KW-1185">Reference proteome</keyword>
<feature type="compositionally biased region" description="Basic residues" evidence="1">
    <location>
        <begin position="186"/>
        <end position="196"/>
    </location>
</feature>
<feature type="compositionally biased region" description="Pro residues" evidence="1">
    <location>
        <begin position="256"/>
        <end position="265"/>
    </location>
</feature>
<feature type="compositionally biased region" description="Polar residues" evidence="1">
    <location>
        <begin position="691"/>
        <end position="701"/>
    </location>
</feature>
<accession>A0A9N8E7T4</accession>
<proteinExistence type="predicted"/>
<feature type="compositionally biased region" description="Basic and acidic residues" evidence="1">
    <location>
        <begin position="775"/>
        <end position="785"/>
    </location>
</feature>
<feature type="region of interest" description="Disordered" evidence="1">
    <location>
        <begin position="1"/>
        <end position="213"/>
    </location>
</feature>
<feature type="compositionally biased region" description="Basic and acidic residues" evidence="1">
    <location>
        <begin position="472"/>
        <end position="482"/>
    </location>
</feature>
<feature type="region of interest" description="Disordered" evidence="1">
    <location>
        <begin position="385"/>
        <end position="444"/>
    </location>
</feature>
<feature type="compositionally biased region" description="Basic and acidic residues" evidence="1">
    <location>
        <begin position="751"/>
        <end position="762"/>
    </location>
</feature>
<dbReference type="EMBL" id="CAICTM010000713">
    <property type="protein sequence ID" value="CAB9515424.1"/>
    <property type="molecule type" value="Genomic_DNA"/>
</dbReference>
<feature type="compositionally biased region" description="Basic residues" evidence="1">
    <location>
        <begin position="120"/>
        <end position="130"/>
    </location>
</feature>
<comment type="caution">
    <text evidence="2">The sequence shown here is derived from an EMBL/GenBank/DDBJ whole genome shotgun (WGS) entry which is preliminary data.</text>
</comment>
<name>A0A9N8E7T4_9STRA</name>
<evidence type="ECO:0000313" key="2">
    <source>
        <dbReference type="EMBL" id="CAB9515424.1"/>
    </source>
</evidence>